<organism evidence="1 2">
    <name type="scientific">Triangularia setosa</name>
    <dbReference type="NCBI Taxonomy" id="2587417"/>
    <lineage>
        <taxon>Eukaryota</taxon>
        <taxon>Fungi</taxon>
        <taxon>Dikarya</taxon>
        <taxon>Ascomycota</taxon>
        <taxon>Pezizomycotina</taxon>
        <taxon>Sordariomycetes</taxon>
        <taxon>Sordariomycetidae</taxon>
        <taxon>Sordariales</taxon>
        <taxon>Podosporaceae</taxon>
        <taxon>Triangularia</taxon>
    </lineage>
</organism>
<protein>
    <submittedName>
        <fullName evidence="1">Uncharacterized protein</fullName>
    </submittedName>
</protein>
<dbReference type="AlphaFoldDB" id="A0AAN6WDT3"/>
<dbReference type="Proteomes" id="UP001302321">
    <property type="component" value="Unassembled WGS sequence"/>
</dbReference>
<gene>
    <name evidence="1" type="ORF">QBC36DRAFT_308334</name>
</gene>
<dbReference type="EMBL" id="MU866119">
    <property type="protein sequence ID" value="KAK4179296.1"/>
    <property type="molecule type" value="Genomic_DNA"/>
</dbReference>
<accession>A0AAN6WDT3</accession>
<sequence>MCVTIQNAIDRIEDNEQKELARDTPYVIMELAEQHSESFYLKVVNSNANDRIMPANQILHRSLVVRCDISTGTPSIGSLIEEEYSRFANGAMADRITEVINQAIELLLNSFTDRTSNGEF</sequence>
<name>A0AAN6WDT3_9PEZI</name>
<proteinExistence type="predicted"/>
<comment type="caution">
    <text evidence="1">The sequence shown here is derived from an EMBL/GenBank/DDBJ whole genome shotgun (WGS) entry which is preliminary data.</text>
</comment>
<reference evidence="1" key="1">
    <citation type="journal article" date="2023" name="Mol. Phylogenet. Evol.">
        <title>Genome-scale phylogeny and comparative genomics of the fungal order Sordariales.</title>
        <authorList>
            <person name="Hensen N."/>
            <person name="Bonometti L."/>
            <person name="Westerberg I."/>
            <person name="Brannstrom I.O."/>
            <person name="Guillou S."/>
            <person name="Cros-Aarteil S."/>
            <person name="Calhoun S."/>
            <person name="Haridas S."/>
            <person name="Kuo A."/>
            <person name="Mondo S."/>
            <person name="Pangilinan J."/>
            <person name="Riley R."/>
            <person name="LaButti K."/>
            <person name="Andreopoulos B."/>
            <person name="Lipzen A."/>
            <person name="Chen C."/>
            <person name="Yan M."/>
            <person name="Daum C."/>
            <person name="Ng V."/>
            <person name="Clum A."/>
            <person name="Steindorff A."/>
            <person name="Ohm R.A."/>
            <person name="Martin F."/>
            <person name="Silar P."/>
            <person name="Natvig D.O."/>
            <person name="Lalanne C."/>
            <person name="Gautier V."/>
            <person name="Ament-Velasquez S.L."/>
            <person name="Kruys A."/>
            <person name="Hutchinson M.I."/>
            <person name="Powell A.J."/>
            <person name="Barry K."/>
            <person name="Miller A.N."/>
            <person name="Grigoriev I.V."/>
            <person name="Debuchy R."/>
            <person name="Gladieux P."/>
            <person name="Hiltunen Thoren M."/>
            <person name="Johannesson H."/>
        </authorList>
    </citation>
    <scope>NUCLEOTIDE SEQUENCE</scope>
    <source>
        <strain evidence="1">CBS 892.96</strain>
    </source>
</reference>
<evidence type="ECO:0000313" key="2">
    <source>
        <dbReference type="Proteomes" id="UP001302321"/>
    </source>
</evidence>
<keyword evidence="2" id="KW-1185">Reference proteome</keyword>
<evidence type="ECO:0000313" key="1">
    <source>
        <dbReference type="EMBL" id="KAK4179296.1"/>
    </source>
</evidence>
<reference evidence="1" key="2">
    <citation type="submission" date="2023-05" db="EMBL/GenBank/DDBJ databases">
        <authorList>
            <consortium name="Lawrence Berkeley National Laboratory"/>
            <person name="Steindorff A."/>
            <person name="Hensen N."/>
            <person name="Bonometti L."/>
            <person name="Westerberg I."/>
            <person name="Brannstrom I.O."/>
            <person name="Guillou S."/>
            <person name="Cros-Aarteil S."/>
            <person name="Calhoun S."/>
            <person name="Haridas S."/>
            <person name="Kuo A."/>
            <person name="Mondo S."/>
            <person name="Pangilinan J."/>
            <person name="Riley R."/>
            <person name="Labutti K."/>
            <person name="Andreopoulos B."/>
            <person name="Lipzen A."/>
            <person name="Chen C."/>
            <person name="Yanf M."/>
            <person name="Daum C."/>
            <person name="Ng V."/>
            <person name="Clum A."/>
            <person name="Ohm R."/>
            <person name="Martin F."/>
            <person name="Silar P."/>
            <person name="Natvig D."/>
            <person name="Lalanne C."/>
            <person name="Gautier V."/>
            <person name="Ament-Velasquez S.L."/>
            <person name="Kruys A."/>
            <person name="Hutchinson M.I."/>
            <person name="Powell A.J."/>
            <person name="Barry K."/>
            <person name="Miller A.N."/>
            <person name="Grigoriev I.V."/>
            <person name="Debuchy R."/>
            <person name="Gladieux P."/>
            <person name="Thoren M.H."/>
            <person name="Johannesson H."/>
        </authorList>
    </citation>
    <scope>NUCLEOTIDE SEQUENCE</scope>
    <source>
        <strain evidence="1">CBS 892.96</strain>
    </source>
</reference>